<gene>
    <name evidence="1" type="ORF">SBRCBS47491_010016</name>
</gene>
<keyword evidence="2" id="KW-1185">Reference proteome</keyword>
<accession>A0ABP0CZI5</accession>
<evidence type="ECO:0008006" key="3">
    <source>
        <dbReference type="Google" id="ProtNLM"/>
    </source>
</evidence>
<evidence type="ECO:0000313" key="2">
    <source>
        <dbReference type="Proteomes" id="UP001642406"/>
    </source>
</evidence>
<reference evidence="1 2" key="1">
    <citation type="submission" date="2024-01" db="EMBL/GenBank/DDBJ databases">
        <authorList>
            <person name="Allen C."/>
            <person name="Tagirdzhanova G."/>
        </authorList>
    </citation>
    <scope>NUCLEOTIDE SEQUENCE [LARGE SCALE GENOMIC DNA]</scope>
</reference>
<evidence type="ECO:0000313" key="1">
    <source>
        <dbReference type="EMBL" id="CAK7237553.1"/>
    </source>
</evidence>
<name>A0ABP0CZI5_9PEZI</name>
<feature type="non-terminal residue" evidence="1">
    <location>
        <position position="1"/>
    </location>
</feature>
<dbReference type="Proteomes" id="UP001642406">
    <property type="component" value="Unassembled WGS sequence"/>
</dbReference>
<organism evidence="1 2">
    <name type="scientific">Sporothrix bragantina</name>
    <dbReference type="NCBI Taxonomy" id="671064"/>
    <lineage>
        <taxon>Eukaryota</taxon>
        <taxon>Fungi</taxon>
        <taxon>Dikarya</taxon>
        <taxon>Ascomycota</taxon>
        <taxon>Pezizomycotina</taxon>
        <taxon>Sordariomycetes</taxon>
        <taxon>Sordariomycetidae</taxon>
        <taxon>Ophiostomatales</taxon>
        <taxon>Ophiostomataceae</taxon>
        <taxon>Sporothrix</taxon>
    </lineage>
</organism>
<sequence>RRKRNPTFTIANPSQGLKLETDILTRGFVPTDKIKSLAKELDTGAASEKVKELVSYCQKEEQQVKRHLSDRGVEFTDADLAPAYDGPVQRSIEAGSLQDLEQVAAATLDLTTKLKDTQGDNLTKMAADIICRERALIDGL</sequence>
<comment type="caution">
    <text evidence="1">The sequence shown here is derived from an EMBL/GenBank/DDBJ whole genome shotgun (WGS) entry which is preliminary data.</text>
</comment>
<dbReference type="EMBL" id="CAWUHC010000192">
    <property type="protein sequence ID" value="CAK7237553.1"/>
    <property type="molecule type" value="Genomic_DNA"/>
</dbReference>
<protein>
    <recommendedName>
        <fullName evidence="3">Tubulin-specific chaperone A</fullName>
    </recommendedName>
</protein>
<proteinExistence type="predicted"/>